<reference evidence="1 2" key="1">
    <citation type="journal article" date="2020" name="Nature">
        <title>Six reference-quality genomes reveal evolution of bat adaptations.</title>
        <authorList>
            <person name="Jebb D."/>
            <person name="Huang Z."/>
            <person name="Pippel M."/>
            <person name="Hughes G.M."/>
            <person name="Lavrichenko K."/>
            <person name="Devanna P."/>
            <person name="Winkler S."/>
            <person name="Jermiin L.S."/>
            <person name="Skirmuntt E.C."/>
            <person name="Katzourakis A."/>
            <person name="Burkitt-Gray L."/>
            <person name="Ray D.A."/>
            <person name="Sullivan K.A.M."/>
            <person name="Roscito J.G."/>
            <person name="Kirilenko B.M."/>
            <person name="Davalos L.M."/>
            <person name="Corthals A.P."/>
            <person name="Power M.L."/>
            <person name="Jones G."/>
            <person name="Ransome R.D."/>
            <person name="Dechmann D.K.N."/>
            <person name="Locatelli A.G."/>
            <person name="Puechmaille S.J."/>
            <person name="Fedrigo O."/>
            <person name="Jarvis E.D."/>
            <person name="Hiller M."/>
            <person name="Vernes S.C."/>
            <person name="Myers E.W."/>
            <person name="Teeling E.C."/>
        </authorList>
    </citation>
    <scope>NUCLEOTIDE SEQUENCE [LARGE SCALE GENOMIC DNA]</scope>
    <source>
        <strain evidence="1">Bat1K_MPI-CBG_1</strain>
    </source>
</reference>
<protein>
    <submittedName>
        <fullName evidence="1">Uncharacterized protein</fullName>
    </submittedName>
</protein>
<proteinExistence type="predicted"/>
<name>A0A833ZJB9_9CHIR</name>
<dbReference type="EMBL" id="JABVXQ010000008">
    <property type="protein sequence ID" value="KAF6094884.1"/>
    <property type="molecule type" value="Genomic_DNA"/>
</dbReference>
<evidence type="ECO:0000313" key="1">
    <source>
        <dbReference type="EMBL" id="KAF6094884.1"/>
    </source>
</evidence>
<evidence type="ECO:0000313" key="2">
    <source>
        <dbReference type="Proteomes" id="UP000664940"/>
    </source>
</evidence>
<dbReference type="Proteomes" id="UP000664940">
    <property type="component" value="Unassembled WGS sequence"/>
</dbReference>
<sequence>MSEADGTRSELPFFWLECDSNSSGGRIGPSPSNLHLSLVLLGPLYRGSEPDGPVPAKASPCLMGLWVICRVTRVLILCSIEATRGVRTAEVSVQGKLQARPELSLFVAHFPRGPPGTLIQHFTPCSRYC</sequence>
<organism evidence="1 2">
    <name type="scientific">Phyllostomus discolor</name>
    <name type="common">pale spear-nosed bat</name>
    <dbReference type="NCBI Taxonomy" id="89673"/>
    <lineage>
        <taxon>Eukaryota</taxon>
        <taxon>Metazoa</taxon>
        <taxon>Chordata</taxon>
        <taxon>Craniata</taxon>
        <taxon>Vertebrata</taxon>
        <taxon>Euteleostomi</taxon>
        <taxon>Mammalia</taxon>
        <taxon>Eutheria</taxon>
        <taxon>Laurasiatheria</taxon>
        <taxon>Chiroptera</taxon>
        <taxon>Yangochiroptera</taxon>
        <taxon>Phyllostomidae</taxon>
        <taxon>Phyllostominae</taxon>
        <taxon>Phyllostomus</taxon>
    </lineage>
</organism>
<gene>
    <name evidence="1" type="ORF">HJG60_011952</name>
</gene>
<accession>A0A833ZJB9</accession>
<comment type="caution">
    <text evidence="1">The sequence shown here is derived from an EMBL/GenBank/DDBJ whole genome shotgun (WGS) entry which is preliminary data.</text>
</comment>
<dbReference type="AlphaFoldDB" id="A0A833ZJB9"/>